<reference evidence="1" key="1">
    <citation type="journal article" date="2021" name="Open Biol.">
        <title>Shared evolutionary footprints suggest mitochondrial oxidative damage underlies multiple complex I losses in fungi.</title>
        <authorList>
            <person name="Schikora-Tamarit M.A."/>
            <person name="Marcet-Houben M."/>
            <person name="Nosek J."/>
            <person name="Gabaldon T."/>
        </authorList>
    </citation>
    <scope>NUCLEOTIDE SEQUENCE</scope>
    <source>
        <strain evidence="1">NCAIM Y.01608</strain>
    </source>
</reference>
<evidence type="ECO:0000313" key="1">
    <source>
        <dbReference type="EMBL" id="KAH3659135.1"/>
    </source>
</evidence>
<proteinExistence type="predicted"/>
<dbReference type="EMBL" id="JAEUBD010001540">
    <property type="protein sequence ID" value="KAH3659135.1"/>
    <property type="molecule type" value="Genomic_DNA"/>
</dbReference>
<gene>
    <name evidence="1" type="ORF">OGATHE_006018</name>
</gene>
<evidence type="ECO:0000313" key="2">
    <source>
        <dbReference type="Proteomes" id="UP000788993"/>
    </source>
</evidence>
<comment type="caution">
    <text evidence="1">The sequence shown here is derived from an EMBL/GenBank/DDBJ whole genome shotgun (WGS) entry which is preliminary data.</text>
</comment>
<organism evidence="1 2">
    <name type="scientific">Ogataea polymorpha</name>
    <dbReference type="NCBI Taxonomy" id="460523"/>
    <lineage>
        <taxon>Eukaryota</taxon>
        <taxon>Fungi</taxon>
        <taxon>Dikarya</taxon>
        <taxon>Ascomycota</taxon>
        <taxon>Saccharomycotina</taxon>
        <taxon>Pichiomycetes</taxon>
        <taxon>Pichiales</taxon>
        <taxon>Pichiaceae</taxon>
        <taxon>Ogataea</taxon>
    </lineage>
</organism>
<reference evidence="1" key="2">
    <citation type="submission" date="2021-01" db="EMBL/GenBank/DDBJ databases">
        <authorList>
            <person name="Schikora-Tamarit M.A."/>
        </authorList>
    </citation>
    <scope>NUCLEOTIDE SEQUENCE</scope>
    <source>
        <strain evidence="1">NCAIM Y.01608</strain>
    </source>
</reference>
<dbReference type="Proteomes" id="UP000788993">
    <property type="component" value="Unassembled WGS sequence"/>
</dbReference>
<dbReference type="AlphaFoldDB" id="A0A9P8SYT0"/>
<keyword evidence="2" id="KW-1185">Reference proteome</keyword>
<accession>A0A9P8SYT0</accession>
<protein>
    <submittedName>
        <fullName evidence="1">Uncharacterized protein</fullName>
    </submittedName>
</protein>
<sequence>MVRRGKILMISPVDVGLSTGLPVIQSSRKRGNLFFNFSRASSLVMLLFDNAKFCKSGKEAAISMRSLELFPKLLLDRFNESILYCSWRAIFSIAKKNLDAV</sequence>
<name>A0A9P8SYT0_9ASCO</name>